<comment type="similarity">
    <text evidence="4">Belongs to the class I-like SAM-binding methyltransferase superfamily.</text>
</comment>
<dbReference type="PANTHER" id="PTHR35897">
    <property type="entry name" value="METHYLTRANSFERASE AUSD"/>
    <property type="match status" value="1"/>
</dbReference>
<evidence type="ECO:0000256" key="2">
    <source>
        <dbReference type="ARBA" id="ARBA00022679"/>
    </source>
</evidence>
<sequence length="313" mass="35250">MSTRLPAPSLDPSLYSNITNSDLDFFRHAAHTDDSDHQIKQHILTIQAKAYDVCSYPCIRRFAFIRPKIASLPGYKKALELLNTRTDPILVDIGCCFGNDIRKAVLDGWPAENIVASDLRREFWDIGHELFKSTPKSYPVNFVQGNIFDDAFLSFGSGQSEAVPLNTITTLTPLIHRVSAIHTSSLFHLFSENDQLALARRLAALLLPEKGSIIFGQHGARPFKGDRVEAPSFLAAGKGEHADTGLTFEHQYMFCHSPESWRQLWTEQVFGPDQPFRVKVEAELNEEERKDLHHSVAVAGSKFWVMSWSVQIL</sequence>
<evidence type="ECO:0000256" key="1">
    <source>
        <dbReference type="ARBA" id="ARBA00005179"/>
    </source>
</evidence>
<name>A0A8H4VK37_9AGAR</name>
<evidence type="ECO:0008006" key="7">
    <source>
        <dbReference type="Google" id="ProtNLM"/>
    </source>
</evidence>
<dbReference type="EMBL" id="JAACJL010000045">
    <property type="protein sequence ID" value="KAF4613796.1"/>
    <property type="molecule type" value="Genomic_DNA"/>
</dbReference>
<dbReference type="InterPro" id="IPR051654">
    <property type="entry name" value="Meroterpenoid_MTases"/>
</dbReference>
<dbReference type="PANTHER" id="PTHR35897:SF1">
    <property type="entry name" value="METHYLTRANSFERASE AUSD"/>
    <property type="match status" value="1"/>
</dbReference>
<reference evidence="5 6" key="1">
    <citation type="submission" date="2019-12" db="EMBL/GenBank/DDBJ databases">
        <authorList>
            <person name="Floudas D."/>
            <person name="Bentzer J."/>
            <person name="Ahren D."/>
            <person name="Johansson T."/>
            <person name="Persson P."/>
            <person name="Tunlid A."/>
        </authorList>
    </citation>
    <scope>NUCLEOTIDE SEQUENCE [LARGE SCALE GENOMIC DNA]</scope>
    <source>
        <strain evidence="5 6">CBS 102.39</strain>
    </source>
</reference>
<comment type="pathway">
    <text evidence="1">Secondary metabolite biosynthesis.</text>
</comment>
<keyword evidence="3" id="KW-0949">S-adenosyl-L-methionine</keyword>
<proteinExistence type="inferred from homology"/>
<comment type="caution">
    <text evidence="5">The sequence shown here is derived from an EMBL/GenBank/DDBJ whole genome shotgun (WGS) entry which is preliminary data.</text>
</comment>
<keyword evidence="2" id="KW-0808">Transferase</keyword>
<gene>
    <name evidence="5" type="ORF">D9613_007727</name>
</gene>
<protein>
    <recommendedName>
        <fullName evidence="7">Methyltransferase domain-containing protein</fullName>
    </recommendedName>
</protein>
<evidence type="ECO:0000313" key="6">
    <source>
        <dbReference type="Proteomes" id="UP000521872"/>
    </source>
</evidence>
<evidence type="ECO:0000256" key="4">
    <source>
        <dbReference type="ARBA" id="ARBA00038314"/>
    </source>
</evidence>
<dbReference type="InterPro" id="IPR029063">
    <property type="entry name" value="SAM-dependent_MTases_sf"/>
</dbReference>
<organism evidence="5 6">
    <name type="scientific">Agrocybe pediades</name>
    <dbReference type="NCBI Taxonomy" id="84607"/>
    <lineage>
        <taxon>Eukaryota</taxon>
        <taxon>Fungi</taxon>
        <taxon>Dikarya</taxon>
        <taxon>Basidiomycota</taxon>
        <taxon>Agaricomycotina</taxon>
        <taxon>Agaricomycetes</taxon>
        <taxon>Agaricomycetidae</taxon>
        <taxon>Agaricales</taxon>
        <taxon>Agaricineae</taxon>
        <taxon>Strophariaceae</taxon>
        <taxon>Agrocybe</taxon>
    </lineage>
</organism>
<accession>A0A8H4VK37</accession>
<dbReference type="SUPFAM" id="SSF53335">
    <property type="entry name" value="S-adenosyl-L-methionine-dependent methyltransferases"/>
    <property type="match status" value="1"/>
</dbReference>
<evidence type="ECO:0000313" key="5">
    <source>
        <dbReference type="EMBL" id="KAF4613796.1"/>
    </source>
</evidence>
<evidence type="ECO:0000256" key="3">
    <source>
        <dbReference type="ARBA" id="ARBA00022691"/>
    </source>
</evidence>
<dbReference type="Proteomes" id="UP000521872">
    <property type="component" value="Unassembled WGS sequence"/>
</dbReference>
<dbReference type="GO" id="GO:0016740">
    <property type="term" value="F:transferase activity"/>
    <property type="evidence" value="ECO:0007669"/>
    <property type="project" value="UniProtKB-KW"/>
</dbReference>
<keyword evidence="6" id="KW-1185">Reference proteome</keyword>
<dbReference type="AlphaFoldDB" id="A0A8H4VK37"/>
<dbReference type="Gene3D" id="3.40.50.150">
    <property type="entry name" value="Vaccinia Virus protein VP39"/>
    <property type="match status" value="1"/>
</dbReference>